<keyword evidence="7 9" id="KW-1133">Transmembrane helix</keyword>
<evidence type="ECO:0000256" key="4">
    <source>
        <dbReference type="ARBA" id="ARBA00022475"/>
    </source>
</evidence>
<gene>
    <name evidence="11" type="ORF">APY04_1920</name>
</gene>
<evidence type="ECO:0000313" key="11">
    <source>
        <dbReference type="EMBL" id="KWT67561.1"/>
    </source>
</evidence>
<dbReference type="GO" id="GO:0015293">
    <property type="term" value="F:symporter activity"/>
    <property type="evidence" value="ECO:0007669"/>
    <property type="project" value="UniProtKB-KW"/>
</dbReference>
<proteinExistence type="inferred from homology"/>
<dbReference type="Pfam" id="PF07690">
    <property type="entry name" value="MFS_1"/>
    <property type="match status" value="1"/>
</dbReference>
<accession>A0A109BF21</accession>
<evidence type="ECO:0000256" key="8">
    <source>
        <dbReference type="ARBA" id="ARBA00023136"/>
    </source>
</evidence>
<organism evidence="11 12">
    <name type="scientific">Hyphomicrobium sulfonivorans</name>
    <dbReference type="NCBI Taxonomy" id="121290"/>
    <lineage>
        <taxon>Bacteria</taxon>
        <taxon>Pseudomonadati</taxon>
        <taxon>Pseudomonadota</taxon>
        <taxon>Alphaproteobacteria</taxon>
        <taxon>Hyphomicrobiales</taxon>
        <taxon>Hyphomicrobiaceae</taxon>
        <taxon>Hyphomicrobium</taxon>
    </lineage>
</organism>
<dbReference type="InterPro" id="IPR036259">
    <property type="entry name" value="MFS_trans_sf"/>
</dbReference>
<dbReference type="Gene3D" id="1.20.1250.20">
    <property type="entry name" value="MFS general substrate transporter like domains"/>
    <property type="match status" value="1"/>
</dbReference>
<dbReference type="PROSITE" id="PS00217">
    <property type="entry name" value="SUGAR_TRANSPORT_2"/>
    <property type="match status" value="1"/>
</dbReference>
<evidence type="ECO:0000256" key="2">
    <source>
        <dbReference type="ARBA" id="ARBA00008240"/>
    </source>
</evidence>
<dbReference type="AlphaFoldDB" id="A0A109BF21"/>
<keyword evidence="3" id="KW-0813">Transport</keyword>
<dbReference type="Pfam" id="PF00083">
    <property type="entry name" value="Sugar_tr"/>
    <property type="match status" value="1"/>
</dbReference>
<feature type="transmembrane region" description="Helical" evidence="9">
    <location>
        <begin position="388"/>
        <end position="407"/>
    </location>
</feature>
<feature type="transmembrane region" description="Helical" evidence="9">
    <location>
        <begin position="181"/>
        <end position="200"/>
    </location>
</feature>
<feature type="transmembrane region" description="Helical" evidence="9">
    <location>
        <begin position="263"/>
        <end position="283"/>
    </location>
</feature>
<evidence type="ECO:0000259" key="10">
    <source>
        <dbReference type="PROSITE" id="PS50850"/>
    </source>
</evidence>
<comment type="caution">
    <text evidence="11">The sequence shown here is derived from an EMBL/GenBank/DDBJ whole genome shotgun (WGS) entry which is preliminary data.</text>
</comment>
<keyword evidence="5 9" id="KW-0812">Transmembrane</keyword>
<evidence type="ECO:0000256" key="1">
    <source>
        <dbReference type="ARBA" id="ARBA00004651"/>
    </source>
</evidence>
<dbReference type="InterPro" id="IPR011701">
    <property type="entry name" value="MFS"/>
</dbReference>
<keyword evidence="8 9" id="KW-0472">Membrane</keyword>
<dbReference type="GO" id="GO:0005886">
    <property type="term" value="C:plasma membrane"/>
    <property type="evidence" value="ECO:0007669"/>
    <property type="project" value="UniProtKB-SubCell"/>
</dbReference>
<keyword evidence="12" id="KW-1185">Reference proteome</keyword>
<name>A0A109BF21_HYPSL</name>
<feature type="transmembrane region" description="Helical" evidence="9">
    <location>
        <begin position="102"/>
        <end position="125"/>
    </location>
</feature>
<dbReference type="PROSITE" id="PS50850">
    <property type="entry name" value="MFS"/>
    <property type="match status" value="1"/>
</dbReference>
<dbReference type="OrthoDB" id="9783227at2"/>
<keyword evidence="6" id="KW-0769">Symport</keyword>
<evidence type="ECO:0000313" key="12">
    <source>
        <dbReference type="Proteomes" id="UP000059074"/>
    </source>
</evidence>
<dbReference type="FunFam" id="1.20.1250.20:FF:000001">
    <property type="entry name" value="Dicarboxylate MFS transporter"/>
    <property type="match status" value="1"/>
</dbReference>
<evidence type="ECO:0000256" key="9">
    <source>
        <dbReference type="SAM" id="Phobius"/>
    </source>
</evidence>
<dbReference type="InterPro" id="IPR051084">
    <property type="entry name" value="H+-coupled_symporters"/>
</dbReference>
<dbReference type="Proteomes" id="UP000059074">
    <property type="component" value="Unassembled WGS sequence"/>
</dbReference>
<feature type="transmembrane region" description="Helical" evidence="9">
    <location>
        <begin position="357"/>
        <end position="382"/>
    </location>
</feature>
<feature type="transmembrane region" description="Helical" evidence="9">
    <location>
        <begin position="45"/>
        <end position="64"/>
    </location>
</feature>
<sequence>MQPARTRRAIGAGMIGNVLEWYDFAIYGFFAVEIGRQFFPHESQVAQLLATFGVFAVGYLMRPLGGIAIGHVSDHYGRRAALIVAITAMAVPTFLIGLLPGYAVLGIAAPVLLTMLRMVQGLSLGGEHPSSMVFLVERAPENRRGFMGGLAACGAIVGLLLGSATGALLAAVMSADALAEWGWRIPFIMGLGVGLVGNLIRRNIEETVPERSGKSPAIVDTLRNHWRLVGRIAALAAFNAVPFYLLFVYLVSVMELDNGFTPAQALLINTISMTALLPCMLLGAWLTDKVGRKPVLLFSIGMGFLTAWPLFTLMHQPDPVLVFAGQLGAALFVGLFTSSFPALIVESTPAQVRCTAVALGYNLSIGIVGGLTPFIATLLVAYTDNPMAPAFMVMFAAAVAFTAVLTFKETLGQPLEGGMISASRGGEADAEATTAAAAKALRDIAIEATGTAVDGSNSNASGGIRAA</sequence>
<feature type="transmembrane region" description="Helical" evidence="9">
    <location>
        <begin position="232"/>
        <end position="251"/>
    </location>
</feature>
<evidence type="ECO:0000256" key="6">
    <source>
        <dbReference type="ARBA" id="ARBA00022847"/>
    </source>
</evidence>
<dbReference type="RefSeq" id="WP_068461910.1">
    <property type="nucleotide sequence ID" value="NZ_LMTR01000063.1"/>
</dbReference>
<evidence type="ECO:0000256" key="3">
    <source>
        <dbReference type="ARBA" id="ARBA00022448"/>
    </source>
</evidence>
<dbReference type="SUPFAM" id="SSF103473">
    <property type="entry name" value="MFS general substrate transporter"/>
    <property type="match status" value="1"/>
</dbReference>
<dbReference type="PANTHER" id="PTHR43528:SF1">
    <property type="entry name" value="ALPHA-KETOGLUTARATE PERMEASE"/>
    <property type="match status" value="1"/>
</dbReference>
<comment type="subcellular location">
    <subcellularLocation>
        <location evidence="1">Cell membrane</location>
        <topology evidence="1">Multi-pass membrane protein</topology>
    </subcellularLocation>
</comment>
<evidence type="ECO:0000256" key="7">
    <source>
        <dbReference type="ARBA" id="ARBA00022989"/>
    </source>
</evidence>
<feature type="domain" description="Major facilitator superfamily (MFS) profile" evidence="10">
    <location>
        <begin position="9"/>
        <end position="411"/>
    </location>
</feature>
<feature type="transmembrane region" description="Helical" evidence="9">
    <location>
        <begin position="21"/>
        <end position="39"/>
    </location>
</feature>
<feature type="transmembrane region" description="Helical" evidence="9">
    <location>
        <begin position="320"/>
        <end position="345"/>
    </location>
</feature>
<evidence type="ECO:0000256" key="5">
    <source>
        <dbReference type="ARBA" id="ARBA00022692"/>
    </source>
</evidence>
<feature type="transmembrane region" description="Helical" evidence="9">
    <location>
        <begin position="146"/>
        <end position="175"/>
    </location>
</feature>
<protein>
    <submittedName>
        <fullName evidence="11">L-Proline/Glycine betaine transporter ProP</fullName>
    </submittedName>
</protein>
<dbReference type="InterPro" id="IPR020846">
    <property type="entry name" value="MFS_dom"/>
</dbReference>
<feature type="transmembrane region" description="Helical" evidence="9">
    <location>
        <begin position="295"/>
        <end position="314"/>
    </location>
</feature>
<keyword evidence="4" id="KW-1003">Cell membrane</keyword>
<dbReference type="InterPro" id="IPR005828">
    <property type="entry name" value="MFS_sugar_transport-like"/>
</dbReference>
<dbReference type="InterPro" id="IPR005829">
    <property type="entry name" value="Sugar_transporter_CS"/>
</dbReference>
<dbReference type="PANTHER" id="PTHR43528">
    <property type="entry name" value="ALPHA-KETOGLUTARATE PERMEASE"/>
    <property type="match status" value="1"/>
</dbReference>
<dbReference type="EMBL" id="LMTR01000063">
    <property type="protein sequence ID" value="KWT67561.1"/>
    <property type="molecule type" value="Genomic_DNA"/>
</dbReference>
<dbReference type="PATRIC" id="fig|121290.4.peg.1309"/>
<feature type="transmembrane region" description="Helical" evidence="9">
    <location>
        <begin position="76"/>
        <end position="96"/>
    </location>
</feature>
<comment type="similarity">
    <text evidence="2">Belongs to the major facilitator superfamily. Metabolite:H+ Symporter (MHS) family (TC 2.A.1.6) family.</text>
</comment>
<dbReference type="STRING" id="121290.APY04_1920"/>
<reference evidence="11 12" key="1">
    <citation type="submission" date="2015-10" db="EMBL/GenBank/DDBJ databases">
        <title>Transcriptomic analysis of a linuron degrading triple-species bacterial consortium.</title>
        <authorList>
            <person name="Albers P."/>
        </authorList>
    </citation>
    <scope>NUCLEOTIDE SEQUENCE [LARGE SCALE GENOMIC DNA]</scope>
    <source>
        <strain evidence="11 12">WDL6</strain>
    </source>
</reference>